<evidence type="ECO:0000256" key="11">
    <source>
        <dbReference type="ARBA" id="ARBA00063975"/>
    </source>
</evidence>
<reference evidence="17 18" key="1">
    <citation type="submission" date="2019-08" db="EMBL/GenBank/DDBJ databases">
        <title>Draft genome sequences of two oriental melons (Cucumis melo L. var makuwa).</title>
        <authorList>
            <person name="Kwon S.-Y."/>
        </authorList>
    </citation>
    <scope>NUCLEOTIDE SEQUENCE [LARGE SCALE GENOMIC DNA]</scope>
    <source>
        <strain evidence="18">cv. SW 3</strain>
        <tissue evidence="17">Leaf</tissue>
    </source>
</reference>
<dbReference type="Gene3D" id="1.25.10.10">
    <property type="entry name" value="Leucine-rich Repeat Variant"/>
    <property type="match status" value="1"/>
</dbReference>
<keyword evidence="5" id="KW-0677">Repeat</keyword>
<dbReference type="Proteomes" id="UP000321393">
    <property type="component" value="Unassembled WGS sequence"/>
</dbReference>
<feature type="compositionally biased region" description="Gly residues" evidence="15">
    <location>
        <begin position="1"/>
        <end position="13"/>
    </location>
</feature>
<organism evidence="17 18">
    <name type="scientific">Cucumis melo var. makuwa</name>
    <name type="common">Oriental melon</name>
    <dbReference type="NCBI Taxonomy" id="1194695"/>
    <lineage>
        <taxon>Eukaryota</taxon>
        <taxon>Viridiplantae</taxon>
        <taxon>Streptophyta</taxon>
        <taxon>Embryophyta</taxon>
        <taxon>Tracheophyta</taxon>
        <taxon>Spermatophyta</taxon>
        <taxon>Magnoliopsida</taxon>
        <taxon>eudicotyledons</taxon>
        <taxon>Gunneridae</taxon>
        <taxon>Pentapetalae</taxon>
        <taxon>rosids</taxon>
        <taxon>fabids</taxon>
        <taxon>Cucurbitales</taxon>
        <taxon>Cucurbitaceae</taxon>
        <taxon>Benincaseae</taxon>
        <taxon>Cucumis</taxon>
    </lineage>
</organism>
<evidence type="ECO:0000259" key="16">
    <source>
        <dbReference type="PROSITE" id="PS50067"/>
    </source>
</evidence>
<evidence type="ECO:0000256" key="5">
    <source>
        <dbReference type="ARBA" id="ARBA00022737"/>
    </source>
</evidence>
<accession>A0A5A7T348</accession>
<dbReference type="GO" id="GO:0051231">
    <property type="term" value="P:spindle elongation"/>
    <property type="evidence" value="ECO:0007669"/>
    <property type="project" value="TreeGrafter"/>
</dbReference>
<proteinExistence type="inferred from homology"/>
<evidence type="ECO:0000256" key="8">
    <source>
        <dbReference type="ARBA" id="ARBA00023054"/>
    </source>
</evidence>
<dbReference type="CDD" id="cd00106">
    <property type="entry name" value="KISc"/>
    <property type="match status" value="1"/>
</dbReference>
<keyword evidence="7 13" id="KW-0067">ATP-binding</keyword>
<comment type="subcellular location">
    <subcellularLocation>
        <location evidence="1">Cytoplasm</location>
        <location evidence="1">Cytoskeleton</location>
    </subcellularLocation>
</comment>
<dbReference type="InterPro" id="IPR027417">
    <property type="entry name" value="P-loop_NTPase"/>
</dbReference>
<dbReference type="GO" id="GO:0005876">
    <property type="term" value="C:spindle microtubule"/>
    <property type="evidence" value="ECO:0007669"/>
    <property type="project" value="TreeGrafter"/>
</dbReference>
<dbReference type="GO" id="GO:0090307">
    <property type="term" value="P:mitotic spindle assembly"/>
    <property type="evidence" value="ECO:0007669"/>
    <property type="project" value="TreeGrafter"/>
</dbReference>
<evidence type="ECO:0000256" key="13">
    <source>
        <dbReference type="PROSITE-ProRule" id="PRU00283"/>
    </source>
</evidence>
<evidence type="ECO:0000256" key="10">
    <source>
        <dbReference type="ARBA" id="ARBA00023212"/>
    </source>
</evidence>
<feature type="coiled-coil region" evidence="14">
    <location>
        <begin position="708"/>
        <end position="756"/>
    </location>
</feature>
<comment type="caution">
    <text evidence="17">The sequence shown here is derived from an EMBL/GenBank/DDBJ whole genome shotgun (WGS) entry which is preliminary data.</text>
</comment>
<dbReference type="Pfam" id="PF00225">
    <property type="entry name" value="Kinesin"/>
    <property type="match status" value="1"/>
</dbReference>
<comment type="subunit">
    <text evidence="11">Interacts (via C-terminus) with NEK5.</text>
</comment>
<feature type="coiled-coil region" evidence="14">
    <location>
        <begin position="460"/>
        <end position="487"/>
    </location>
</feature>
<dbReference type="Gene3D" id="3.40.850.10">
    <property type="entry name" value="Kinesin motor domain"/>
    <property type="match status" value="1"/>
</dbReference>
<dbReference type="SUPFAM" id="SSF48371">
    <property type="entry name" value="ARM repeat"/>
    <property type="match status" value="1"/>
</dbReference>
<keyword evidence="8 14" id="KW-0175">Coiled coil</keyword>
<dbReference type="InterPro" id="IPR016024">
    <property type="entry name" value="ARM-type_fold"/>
</dbReference>
<feature type="coiled-coil region" evidence="14">
    <location>
        <begin position="622"/>
        <end position="667"/>
    </location>
</feature>
<protein>
    <submittedName>
        <fullName evidence="17">Armadillo repeat-containing kinesin-like protein 1</fullName>
    </submittedName>
</protein>
<evidence type="ECO:0000256" key="3">
    <source>
        <dbReference type="ARBA" id="ARBA00022490"/>
    </source>
</evidence>
<dbReference type="InterPro" id="IPR001752">
    <property type="entry name" value="Kinesin_motor_dom"/>
</dbReference>
<evidence type="ECO:0000313" key="17">
    <source>
        <dbReference type="EMBL" id="KAA0036496.1"/>
    </source>
</evidence>
<dbReference type="GO" id="GO:0008017">
    <property type="term" value="F:microtubule binding"/>
    <property type="evidence" value="ECO:0007669"/>
    <property type="project" value="InterPro"/>
</dbReference>
<evidence type="ECO:0000256" key="9">
    <source>
        <dbReference type="ARBA" id="ARBA00023175"/>
    </source>
</evidence>
<feature type="repeat" description="ARM" evidence="12">
    <location>
        <begin position="862"/>
        <end position="905"/>
    </location>
</feature>
<dbReference type="PROSITE" id="PS00411">
    <property type="entry name" value="KINESIN_MOTOR_1"/>
    <property type="match status" value="1"/>
</dbReference>
<dbReference type="InterPro" id="IPR047149">
    <property type="entry name" value="KIF11-like"/>
</dbReference>
<dbReference type="PROSITE" id="PS50067">
    <property type="entry name" value="KINESIN_MOTOR_2"/>
    <property type="match status" value="1"/>
</dbReference>
<comment type="similarity">
    <text evidence="2">Belongs to the TRAFAC class myosin-kinesin ATPase superfamily. Kinesin family. Ungrouped subfamily.</text>
</comment>
<feature type="region of interest" description="Disordered" evidence="15">
    <location>
        <begin position="1"/>
        <end position="45"/>
    </location>
</feature>
<keyword evidence="4" id="KW-0493">Microtubule</keyword>
<evidence type="ECO:0000256" key="7">
    <source>
        <dbReference type="ARBA" id="ARBA00022840"/>
    </source>
</evidence>
<evidence type="ECO:0000256" key="1">
    <source>
        <dbReference type="ARBA" id="ARBA00004245"/>
    </source>
</evidence>
<dbReference type="PRINTS" id="PR00380">
    <property type="entry name" value="KINESINHEAVY"/>
</dbReference>
<dbReference type="SUPFAM" id="SSF52540">
    <property type="entry name" value="P-loop containing nucleoside triphosphate hydrolases"/>
    <property type="match status" value="1"/>
</dbReference>
<dbReference type="PANTHER" id="PTHR47970:SF6">
    <property type="entry name" value="KINESIN-LIKE PROTEIN KIN-UC ISOFORM X1"/>
    <property type="match status" value="1"/>
</dbReference>
<evidence type="ECO:0000256" key="6">
    <source>
        <dbReference type="ARBA" id="ARBA00022741"/>
    </source>
</evidence>
<dbReference type="AlphaFoldDB" id="A0A5A7T348"/>
<evidence type="ECO:0000256" key="12">
    <source>
        <dbReference type="PROSITE-ProRule" id="PRU00259"/>
    </source>
</evidence>
<dbReference type="GO" id="GO:0007018">
    <property type="term" value="P:microtubule-based movement"/>
    <property type="evidence" value="ECO:0007669"/>
    <property type="project" value="InterPro"/>
</dbReference>
<dbReference type="InterPro" id="IPR000225">
    <property type="entry name" value="Armadillo"/>
</dbReference>
<dbReference type="STRING" id="1194695.A0A5A7T348"/>
<dbReference type="InterPro" id="IPR019821">
    <property type="entry name" value="Kinesin_motor_CS"/>
</dbReference>
<dbReference type="InterPro" id="IPR036961">
    <property type="entry name" value="Kinesin_motor_dom_sf"/>
</dbReference>
<dbReference type="GO" id="GO:0008574">
    <property type="term" value="F:plus-end-directed microtubule motor activity"/>
    <property type="evidence" value="ECO:0007669"/>
    <property type="project" value="TreeGrafter"/>
</dbReference>
<sequence length="1075" mass="119980">MASNGGGFGGISGNGLRSSLKSDRQAGVHHHHHIPLSPAHNSSSSFSIAASKSVGHGQSLSSAVRNKSSTASRRSLTPNSRSLSFDGDEGLDFSCSLSLHSQRVRVAVRVRPRNAEDLLSDADFADCVELQPELKRLKLRKNNWSSESYRFDEVFTESASQRRVYEVVAKPVVESVLNGYNGTIMAYGQTGTGKTYTLGRMGKEDASERGIMVRALEDIIANVSPTSDSVEISYLQLYMESIQDLLAPEKVNIPINEDPKTGEVSAPGATVVKIQDIDHFLHLLEISESNRHAANTKLNTESSRSHAILMVVYVRRAVSKRNEDMTASQGNANDHAIDILGGNGIPMIRKSKLLVVDLAGSERINKSGSEGHLLEEAKFINLSLTSLGKCINALAENSSHIPTRDSKLTRLLRDSFGGSARTSLIITIGPSSRYHAETASTIMFGQRAMKIVNMIKLKEEFDYESLCRKLENQVDNLTAEVDRQQKLRESEKYKLEKELRDCQASFAEAENSLITRSEFLEKENTRMEKEMADLLIELNRQRDRNDLMCDKVSHLEMSLEHSKQHQLENYSYQKVLADTTQMYEKNIADLKKQLEVEHARAVSGKEELEVMKKILSDHKKSIQHHETENSAYKKALAEATQRFEKKIAELTKQLEDKNAHVEVIEEQLHSAKSCLSNHQNSMQQEEIEDLKEKLRRSCQSHEGILTEFQSLKSEHKNLVEEKEKLKEELYITRQKLLSEEKQRKTVENELAKIKRSVPTSENDFEVNFVLHFPFDKKSYMKDNIHREPSNLASPMGFHKAGQLKETNSGQRATIAKICEEVGLQKILQLLTSTDSDVQVHAVKVVANLAAEDSNQEKIVDEGGLDALLMLLQSSRNMTILRVASGAIANLAMNERNQAVIMSKGGAQLLARTASRTDDPQTLRMVAGALANLCGNEKLHKMLKDDGGIKALLEMVTSGNNDVIAQVARGMANFAKCESRGIVQGRKKGRSLLMEDGALTWLISNSHTSSASTRRHIELALCHLAQNEENAVDFVNSDGVRELERISRESNKEDIRNLARKMLKLNPTFQAQAQAH</sequence>
<evidence type="ECO:0000256" key="2">
    <source>
        <dbReference type="ARBA" id="ARBA00010103"/>
    </source>
</evidence>
<dbReference type="Pfam" id="PF00514">
    <property type="entry name" value="Arm"/>
    <property type="match status" value="1"/>
</dbReference>
<evidence type="ECO:0000256" key="4">
    <source>
        <dbReference type="ARBA" id="ARBA00022701"/>
    </source>
</evidence>
<keyword evidence="6 13" id="KW-0547">Nucleotide-binding</keyword>
<feature type="repeat" description="ARM" evidence="12">
    <location>
        <begin position="821"/>
        <end position="863"/>
    </location>
</feature>
<dbReference type="GO" id="GO:0072686">
    <property type="term" value="C:mitotic spindle"/>
    <property type="evidence" value="ECO:0007669"/>
    <property type="project" value="TreeGrafter"/>
</dbReference>
<keyword evidence="10" id="KW-0206">Cytoskeleton</keyword>
<dbReference type="PROSITE" id="PS50176">
    <property type="entry name" value="ARM_REPEAT"/>
    <property type="match status" value="2"/>
</dbReference>
<gene>
    <name evidence="17" type="ORF">E6C27_scaffold147G00650</name>
</gene>
<feature type="domain" description="Kinesin motor" evidence="16">
    <location>
        <begin position="103"/>
        <end position="451"/>
    </location>
</feature>
<keyword evidence="3" id="KW-0963">Cytoplasm</keyword>
<evidence type="ECO:0000256" key="14">
    <source>
        <dbReference type="SAM" id="Coils"/>
    </source>
</evidence>
<dbReference type="InterPro" id="IPR011989">
    <property type="entry name" value="ARM-like"/>
</dbReference>
<dbReference type="SMART" id="SM00129">
    <property type="entry name" value="KISc"/>
    <property type="match status" value="1"/>
</dbReference>
<dbReference type="OrthoDB" id="3176171at2759"/>
<feature type="region of interest" description="Disordered" evidence="15">
    <location>
        <begin position="57"/>
        <end position="81"/>
    </location>
</feature>
<dbReference type="SMART" id="SM00185">
    <property type="entry name" value="ARM"/>
    <property type="match status" value="4"/>
</dbReference>
<feature type="binding site" evidence="13">
    <location>
        <begin position="188"/>
        <end position="195"/>
    </location>
    <ligand>
        <name>ATP</name>
        <dbReference type="ChEBI" id="CHEBI:30616"/>
    </ligand>
</feature>
<evidence type="ECO:0000256" key="15">
    <source>
        <dbReference type="SAM" id="MobiDB-lite"/>
    </source>
</evidence>
<dbReference type="FunFam" id="3.40.850.10:FF:000036">
    <property type="entry name" value="Kinesin-like protein"/>
    <property type="match status" value="1"/>
</dbReference>
<name>A0A5A7T348_CUCMM</name>
<feature type="coiled-coil region" evidence="14">
    <location>
        <begin position="517"/>
        <end position="544"/>
    </location>
</feature>
<dbReference type="EMBL" id="SSTE01019655">
    <property type="protein sequence ID" value="KAA0036496.1"/>
    <property type="molecule type" value="Genomic_DNA"/>
</dbReference>
<dbReference type="GO" id="GO:0005524">
    <property type="term" value="F:ATP binding"/>
    <property type="evidence" value="ECO:0007669"/>
    <property type="project" value="UniProtKB-UniRule"/>
</dbReference>
<keyword evidence="9 13" id="KW-0505">Motor protein</keyword>
<dbReference type="PANTHER" id="PTHR47970">
    <property type="entry name" value="KINESIN-LIKE PROTEIN KIF11"/>
    <property type="match status" value="1"/>
</dbReference>
<evidence type="ECO:0000313" key="18">
    <source>
        <dbReference type="Proteomes" id="UP000321393"/>
    </source>
</evidence>